<comment type="caution">
    <text evidence="4">The sequence shown here is derived from an EMBL/GenBank/DDBJ whole genome shotgun (WGS) entry which is preliminary data.</text>
</comment>
<dbReference type="InterPro" id="IPR036735">
    <property type="entry name" value="NGN_dom_sf"/>
</dbReference>
<organism evidence="4 5">
    <name type="scientific">Bacillus thermozeamaize</name>
    <dbReference type="NCBI Taxonomy" id="230954"/>
    <lineage>
        <taxon>Bacteria</taxon>
        <taxon>Bacillati</taxon>
        <taxon>Bacillota</taxon>
        <taxon>Bacilli</taxon>
        <taxon>Bacillales</taxon>
        <taxon>Bacillaceae</taxon>
        <taxon>Bacillus</taxon>
    </lineage>
</organism>
<evidence type="ECO:0000259" key="3">
    <source>
        <dbReference type="Pfam" id="PF02357"/>
    </source>
</evidence>
<accession>A0A1Y3PH59</accession>
<dbReference type="Proteomes" id="UP000196475">
    <property type="component" value="Unassembled WGS sequence"/>
</dbReference>
<dbReference type="SUPFAM" id="SSF82679">
    <property type="entry name" value="N-utilization substance G protein NusG, N-terminal domain"/>
    <property type="match status" value="1"/>
</dbReference>
<gene>
    <name evidence="4" type="ORF">BAA01_11800</name>
</gene>
<protein>
    <recommendedName>
        <fullName evidence="3">NusG-like N-terminal domain-containing protein</fullName>
    </recommendedName>
</protein>
<dbReference type="Pfam" id="PF02357">
    <property type="entry name" value="NusG"/>
    <property type="match status" value="1"/>
</dbReference>
<dbReference type="GO" id="GO:0006354">
    <property type="term" value="P:DNA-templated transcription elongation"/>
    <property type="evidence" value="ECO:0007669"/>
    <property type="project" value="InterPro"/>
</dbReference>
<feature type="coiled-coil region" evidence="2">
    <location>
        <begin position="154"/>
        <end position="184"/>
    </location>
</feature>
<evidence type="ECO:0000256" key="2">
    <source>
        <dbReference type="SAM" id="Coils"/>
    </source>
</evidence>
<proteinExistence type="predicted"/>
<sequence>MGAAFAIQVKTGRESAVKKLVEWALERNEQAQRWVKAVHAFTLGSSKMLSNGKLGKRVERPVIPGYIFVEMNYKADDHNRTAYLSAEIWHMIRRVPGVLKLFADAGQIIGSETFEQLFERIEIEDQVEIIVPNQDAEIAAACAAYNDAATPREKKEAEQKLKQIESLESRIKRLAERMKAFVKNGRKVVRIPIKTFQYVLSRLEQPIPRSSDIFLPRFFSALSEVMLN</sequence>
<reference evidence="5" key="1">
    <citation type="submission" date="2016-06" db="EMBL/GenBank/DDBJ databases">
        <authorList>
            <person name="Nascimento L."/>
            <person name="Pereira R.V."/>
            <person name="Martins L.F."/>
            <person name="Quaggio R.B."/>
            <person name="Silva A.M."/>
            <person name="Setubal J.C."/>
        </authorList>
    </citation>
    <scope>NUCLEOTIDE SEQUENCE [LARGE SCALE GENOMIC DNA]</scope>
</reference>
<keyword evidence="2" id="KW-0175">Coiled coil</keyword>
<keyword evidence="1" id="KW-0804">Transcription</keyword>
<dbReference type="Gene3D" id="3.30.70.940">
    <property type="entry name" value="NusG, N-terminal domain"/>
    <property type="match status" value="1"/>
</dbReference>
<dbReference type="CDD" id="cd08000">
    <property type="entry name" value="NGN"/>
    <property type="match status" value="1"/>
</dbReference>
<dbReference type="AlphaFoldDB" id="A0A1Y3PH59"/>
<evidence type="ECO:0000313" key="5">
    <source>
        <dbReference type="Proteomes" id="UP000196475"/>
    </source>
</evidence>
<name>A0A1Y3PH59_9BACI</name>
<evidence type="ECO:0000313" key="4">
    <source>
        <dbReference type="EMBL" id="OUM86681.1"/>
    </source>
</evidence>
<evidence type="ECO:0000256" key="1">
    <source>
        <dbReference type="ARBA" id="ARBA00023163"/>
    </source>
</evidence>
<feature type="domain" description="NusG-like N-terminal" evidence="3">
    <location>
        <begin position="5"/>
        <end position="104"/>
    </location>
</feature>
<dbReference type="InterPro" id="IPR006645">
    <property type="entry name" value="NGN-like_dom"/>
</dbReference>
<dbReference type="EMBL" id="LZRT01000087">
    <property type="protein sequence ID" value="OUM86681.1"/>
    <property type="molecule type" value="Genomic_DNA"/>
</dbReference>